<evidence type="ECO:0000313" key="2">
    <source>
        <dbReference type="EMBL" id="SFX33411.1"/>
    </source>
</evidence>
<comment type="caution">
    <text evidence="2">The sequence shown here is derived from an EMBL/GenBank/DDBJ whole genome shotgun (WGS) entry which is preliminary data.</text>
</comment>
<accession>A0A377RWL9</accession>
<feature type="signal peptide" evidence="1">
    <location>
        <begin position="1"/>
        <end position="25"/>
    </location>
</feature>
<protein>
    <submittedName>
        <fullName evidence="2">Uncharacterized protein</fullName>
    </submittedName>
</protein>
<name>A0A377RWL9_9BURK</name>
<feature type="chain" id="PRO_5044074691" evidence="1">
    <location>
        <begin position="26"/>
        <end position="40"/>
    </location>
</feature>
<organism evidence="2 3">
    <name type="scientific">Janthinobacterium lividum</name>
    <dbReference type="NCBI Taxonomy" id="29581"/>
    <lineage>
        <taxon>Bacteria</taxon>
        <taxon>Pseudomonadati</taxon>
        <taxon>Pseudomonadota</taxon>
        <taxon>Betaproteobacteria</taxon>
        <taxon>Burkholderiales</taxon>
        <taxon>Oxalobacteraceae</taxon>
        <taxon>Janthinobacterium</taxon>
    </lineage>
</organism>
<dbReference type="RefSeq" id="WP_256267169.1">
    <property type="nucleotide sequence ID" value="NZ_FPKH01000001.1"/>
</dbReference>
<evidence type="ECO:0000256" key="1">
    <source>
        <dbReference type="SAM" id="SignalP"/>
    </source>
</evidence>
<keyword evidence="1" id="KW-0732">Signal</keyword>
<proteinExistence type="predicted"/>
<dbReference type="Proteomes" id="UP000182489">
    <property type="component" value="Unassembled WGS sequence"/>
</dbReference>
<reference evidence="2 3" key="1">
    <citation type="submission" date="2016-11" db="EMBL/GenBank/DDBJ databases">
        <authorList>
            <person name="Varghese N."/>
            <person name="Submissions S."/>
        </authorList>
    </citation>
    <scope>NUCLEOTIDE SEQUENCE [LARGE SCALE GENOMIC DNA]</scope>
    <source>
        <strain evidence="2 3">NFR18</strain>
    </source>
</reference>
<gene>
    <name evidence="2" type="ORF">SAMN03097694_1671</name>
</gene>
<evidence type="ECO:0000313" key="3">
    <source>
        <dbReference type="Proteomes" id="UP000182489"/>
    </source>
</evidence>
<dbReference type="AlphaFoldDB" id="A0A377RWL9"/>
<dbReference type="EMBL" id="FPKH01000001">
    <property type="protein sequence ID" value="SFX33411.1"/>
    <property type="molecule type" value="Genomic_DNA"/>
</dbReference>
<sequence>MHKKLCAAALMLGVALMLLQLRAHAGDDVVNVAGRVCLPH</sequence>